<dbReference type="Pfam" id="PF00293">
    <property type="entry name" value="NUDIX"/>
    <property type="match status" value="1"/>
</dbReference>
<dbReference type="PANTHER" id="PTHR43046:SF16">
    <property type="entry name" value="ADP-RIBOSE PYROPHOSPHATASE YJHB-RELATED"/>
    <property type="match status" value="1"/>
</dbReference>
<organism evidence="4 5">
    <name type="scientific">Nocardioides gansuensis</name>
    <dbReference type="NCBI Taxonomy" id="2138300"/>
    <lineage>
        <taxon>Bacteria</taxon>
        <taxon>Bacillati</taxon>
        <taxon>Actinomycetota</taxon>
        <taxon>Actinomycetes</taxon>
        <taxon>Propionibacteriales</taxon>
        <taxon>Nocardioidaceae</taxon>
        <taxon>Nocardioides</taxon>
    </lineage>
</organism>
<dbReference type="PANTHER" id="PTHR43046">
    <property type="entry name" value="GDP-MANNOSE MANNOSYL HYDROLASE"/>
    <property type="match status" value="1"/>
</dbReference>
<sequence>MRRKVGTDPLWLPGVTAVVRRGDELLMVRRSDNGHWTPITGIVDPEEEPAVAAAREALEEAGVVIRVDRLASASVLPEVVYDNGDRAAYLDLTFACSWVSGEPYPADDESTDARWWPIDALPPLSAHMRARVEAGLADEREARFHR</sequence>
<dbReference type="InterPro" id="IPR000086">
    <property type="entry name" value="NUDIX_hydrolase_dom"/>
</dbReference>
<dbReference type="Gene3D" id="3.90.79.10">
    <property type="entry name" value="Nucleoside Triphosphate Pyrophosphohydrolase"/>
    <property type="match status" value="1"/>
</dbReference>
<proteinExistence type="predicted"/>
<dbReference type="AlphaFoldDB" id="A0A2T8F602"/>
<keyword evidence="5" id="KW-1185">Reference proteome</keyword>
<comment type="cofactor">
    <cofactor evidence="1">
        <name>Mg(2+)</name>
        <dbReference type="ChEBI" id="CHEBI:18420"/>
    </cofactor>
</comment>
<evidence type="ECO:0000256" key="1">
    <source>
        <dbReference type="ARBA" id="ARBA00001946"/>
    </source>
</evidence>
<dbReference type="PROSITE" id="PS00893">
    <property type="entry name" value="NUDIX_BOX"/>
    <property type="match status" value="1"/>
</dbReference>
<dbReference type="PROSITE" id="PS51462">
    <property type="entry name" value="NUDIX"/>
    <property type="match status" value="1"/>
</dbReference>
<keyword evidence="2" id="KW-0378">Hydrolase</keyword>
<dbReference type="SUPFAM" id="SSF55811">
    <property type="entry name" value="Nudix"/>
    <property type="match status" value="1"/>
</dbReference>
<comment type="caution">
    <text evidence="4">The sequence shown here is derived from an EMBL/GenBank/DDBJ whole genome shotgun (WGS) entry which is preliminary data.</text>
</comment>
<dbReference type="EMBL" id="QDGZ01000010">
    <property type="protein sequence ID" value="PVG81152.1"/>
    <property type="molecule type" value="Genomic_DNA"/>
</dbReference>
<evidence type="ECO:0000256" key="2">
    <source>
        <dbReference type="ARBA" id="ARBA00022801"/>
    </source>
</evidence>
<dbReference type="GO" id="GO:0016787">
    <property type="term" value="F:hydrolase activity"/>
    <property type="evidence" value="ECO:0007669"/>
    <property type="project" value="UniProtKB-KW"/>
</dbReference>
<evidence type="ECO:0000313" key="5">
    <source>
        <dbReference type="Proteomes" id="UP000246018"/>
    </source>
</evidence>
<evidence type="ECO:0000259" key="3">
    <source>
        <dbReference type="PROSITE" id="PS51462"/>
    </source>
</evidence>
<protein>
    <recommendedName>
        <fullName evidence="3">Nudix hydrolase domain-containing protein</fullName>
    </recommendedName>
</protein>
<name>A0A2T8F602_9ACTN</name>
<dbReference type="OrthoDB" id="9814308at2"/>
<feature type="domain" description="Nudix hydrolase" evidence="3">
    <location>
        <begin position="10"/>
        <end position="137"/>
    </location>
</feature>
<dbReference type="Proteomes" id="UP000246018">
    <property type="component" value="Unassembled WGS sequence"/>
</dbReference>
<dbReference type="CDD" id="cd18879">
    <property type="entry name" value="NUDIX_Hydrolase"/>
    <property type="match status" value="1"/>
</dbReference>
<dbReference type="InterPro" id="IPR015797">
    <property type="entry name" value="NUDIX_hydrolase-like_dom_sf"/>
</dbReference>
<reference evidence="4 5" key="1">
    <citation type="submission" date="2018-04" db="EMBL/GenBank/DDBJ databases">
        <title>Genome of Nocardioides gansuensis WSJ-1.</title>
        <authorList>
            <person name="Wu S."/>
            <person name="Wang G."/>
        </authorList>
    </citation>
    <scope>NUCLEOTIDE SEQUENCE [LARGE SCALE GENOMIC DNA]</scope>
    <source>
        <strain evidence="4 5">WSJ-1</strain>
    </source>
</reference>
<dbReference type="InterPro" id="IPR020084">
    <property type="entry name" value="NUDIX_hydrolase_CS"/>
</dbReference>
<accession>A0A2T8F602</accession>
<evidence type="ECO:0000313" key="4">
    <source>
        <dbReference type="EMBL" id="PVG81152.1"/>
    </source>
</evidence>
<gene>
    <name evidence="4" type="ORF">DDE18_19910</name>
</gene>